<name>G3PK00_GASAC</name>
<dbReference type="GO" id="GO:0019905">
    <property type="term" value="F:syntaxin binding"/>
    <property type="evidence" value="ECO:0007669"/>
    <property type="project" value="InterPro"/>
</dbReference>
<dbReference type="InParanoid" id="G3PK00"/>
<reference evidence="3" key="3">
    <citation type="submission" date="2025-09" db="UniProtKB">
        <authorList>
            <consortium name="Ensembl"/>
        </authorList>
    </citation>
    <scope>IDENTIFICATION</scope>
</reference>
<dbReference type="AlphaFoldDB" id="G3PK00"/>
<reference evidence="3 4" key="1">
    <citation type="journal article" date="2021" name="G3 (Bethesda)">
        <title>Improved contiguity of the threespine stickleback genome using long-read sequencing.</title>
        <authorList>
            <person name="Nath S."/>
            <person name="Shaw D.E."/>
            <person name="White M.A."/>
        </authorList>
    </citation>
    <scope>NUCLEOTIDE SEQUENCE [LARGE SCALE GENOMIC DNA]</scope>
    <source>
        <strain evidence="3 4">Lake Benthic</strain>
    </source>
</reference>
<dbReference type="eggNOG" id="KOG1850">
    <property type="taxonomic scope" value="Eukaryota"/>
</dbReference>
<dbReference type="Pfam" id="PF09728">
    <property type="entry name" value="Taxilin"/>
    <property type="match status" value="1"/>
</dbReference>
<evidence type="ECO:0000256" key="1">
    <source>
        <dbReference type="ARBA" id="ARBA00009550"/>
    </source>
</evidence>
<evidence type="ECO:0000313" key="4">
    <source>
        <dbReference type="Proteomes" id="UP000007635"/>
    </source>
</evidence>
<organism evidence="3 4">
    <name type="scientific">Gasterosteus aculeatus aculeatus</name>
    <name type="common">three-spined stickleback</name>
    <dbReference type="NCBI Taxonomy" id="481459"/>
    <lineage>
        <taxon>Eukaryota</taxon>
        <taxon>Metazoa</taxon>
        <taxon>Chordata</taxon>
        <taxon>Craniata</taxon>
        <taxon>Vertebrata</taxon>
        <taxon>Euteleostomi</taxon>
        <taxon>Actinopterygii</taxon>
        <taxon>Neopterygii</taxon>
        <taxon>Teleostei</taxon>
        <taxon>Neoteleostei</taxon>
        <taxon>Acanthomorphata</taxon>
        <taxon>Eupercaria</taxon>
        <taxon>Perciformes</taxon>
        <taxon>Cottioidei</taxon>
        <taxon>Gasterosteales</taxon>
        <taxon>Gasterosteidae</taxon>
        <taxon>Gasterosteus</taxon>
    </lineage>
</organism>
<keyword evidence="4" id="KW-1185">Reference proteome</keyword>
<dbReference type="GeneTree" id="ENSGT00940000157418"/>
<dbReference type="STRING" id="69293.ENSGACP00000017930"/>
<dbReference type="Proteomes" id="UP000007635">
    <property type="component" value="Chromosome XVIII"/>
</dbReference>
<proteinExistence type="inferred from homology"/>
<dbReference type="PANTHER" id="PTHR16127">
    <property type="entry name" value="TAXILIN"/>
    <property type="match status" value="1"/>
</dbReference>
<comment type="similarity">
    <text evidence="1">Belongs to the taxilin family.</text>
</comment>
<evidence type="ECO:0000313" key="3">
    <source>
        <dbReference type="Ensembl" id="ENSGACP00000017930.2"/>
    </source>
</evidence>
<evidence type="ECO:0000256" key="2">
    <source>
        <dbReference type="SAM" id="MobiDB-lite"/>
    </source>
</evidence>
<accession>G3PK00</accession>
<reference evidence="3" key="2">
    <citation type="submission" date="2025-08" db="UniProtKB">
        <authorList>
            <consortium name="Ensembl"/>
        </authorList>
    </citation>
    <scope>IDENTIFICATION</scope>
</reference>
<dbReference type="PANTHER" id="PTHR16127:SF10">
    <property type="entry name" value="BETA-TAXILIN"/>
    <property type="match status" value="1"/>
</dbReference>
<protein>
    <submittedName>
        <fullName evidence="3">Taxilin beta</fullName>
    </submittedName>
</protein>
<dbReference type="Bgee" id="ENSGACG00000013567">
    <property type="expression patterns" value="Expressed in muscle tissue and 4 other cell types or tissues"/>
</dbReference>
<dbReference type="Ensembl" id="ENSGACT00000017965.2">
    <property type="protein sequence ID" value="ENSGACP00000017930.2"/>
    <property type="gene ID" value="ENSGACG00000013567.2"/>
</dbReference>
<dbReference type="InterPro" id="IPR026183">
    <property type="entry name" value="Taxilin_fam"/>
</dbReference>
<feature type="region of interest" description="Disordered" evidence="2">
    <location>
        <begin position="28"/>
        <end position="77"/>
    </location>
</feature>
<sequence length="516" mass="59875">MTFKETCGRRSSDDVTLWPLWLQSESRKYSQNSQRMETPVTAAELVVPPPSDGKAKKAEGEAGAPPSSADHPDPMEGFKRRLDDIISVYGSAAELLDCRNVDNKCVCLPAEVCLIMKSLNKFSSPENKLDHLVRKYAEEAQRRSDQRKLCVLQKKMAALTEERRVLTEERRSGVGARSKLESLCREKELPAPHSTLRRCRLTRDETEITEHFQAMLTEIQAQIEQHSARNDKLCHENSSLTDKLEGLMSQCEMREESLEKINKHRELQHKLTEAKLQQAHALLSEAAEKHKREKEYLLREAIDKTKKCYAMKELELTMKKKLNLYAQKFDEFQGTLAKSNEIYVRFKKEMDNMSEKMKKMEKESTLWRTRFENCNKALNDMMEEVRKSKEYDIFVLKIQNLERLCHALQSERVILYEKIKEVRQTNSDISAKAFRSTNETPNPEGANGAASPTTMDLQDFQKEELVLTEGMSRLREEQVGKQGDTHRYYRATRFVPQPKGHERKRYIIMTVRGIYL</sequence>